<dbReference type="Proteomes" id="UP001597371">
    <property type="component" value="Unassembled WGS sequence"/>
</dbReference>
<organism evidence="2 3">
    <name type="scientific">Aureimonas populi</name>
    <dbReference type="NCBI Taxonomy" id="1701758"/>
    <lineage>
        <taxon>Bacteria</taxon>
        <taxon>Pseudomonadati</taxon>
        <taxon>Pseudomonadota</taxon>
        <taxon>Alphaproteobacteria</taxon>
        <taxon>Hyphomicrobiales</taxon>
        <taxon>Aurantimonadaceae</taxon>
        <taxon>Aureimonas</taxon>
    </lineage>
</organism>
<gene>
    <name evidence="2" type="ORF">ACFSKQ_00380</name>
</gene>
<evidence type="ECO:0000313" key="3">
    <source>
        <dbReference type="Proteomes" id="UP001597371"/>
    </source>
</evidence>
<reference evidence="3" key="1">
    <citation type="journal article" date="2019" name="Int. J. Syst. Evol. Microbiol.">
        <title>The Global Catalogue of Microorganisms (GCM) 10K type strain sequencing project: providing services to taxonomists for standard genome sequencing and annotation.</title>
        <authorList>
            <consortium name="The Broad Institute Genomics Platform"/>
            <consortium name="The Broad Institute Genome Sequencing Center for Infectious Disease"/>
            <person name="Wu L."/>
            <person name="Ma J."/>
        </authorList>
    </citation>
    <scope>NUCLEOTIDE SEQUENCE [LARGE SCALE GENOMIC DNA]</scope>
    <source>
        <strain evidence="3">ZS-35-S2</strain>
    </source>
</reference>
<feature type="region of interest" description="Disordered" evidence="1">
    <location>
        <begin position="109"/>
        <end position="130"/>
    </location>
</feature>
<protein>
    <submittedName>
        <fullName evidence="2">Uncharacterized protein</fullName>
    </submittedName>
</protein>
<sequence length="130" mass="15044">MSGRLPNIDPEFIVLCQSVWMNESGFGIHYGWDGERFNNRNDAIKHGWKLRGSDDFNIAQTYGDDLIWFGWMDQRIHEDEDTVREIAEAIDLTFDPRWYRLDYSKATGRPIARADPRPPLPASSREVGNA</sequence>
<dbReference type="EMBL" id="JBHUIJ010000002">
    <property type="protein sequence ID" value="MFD2235918.1"/>
    <property type="molecule type" value="Genomic_DNA"/>
</dbReference>
<comment type="caution">
    <text evidence="2">The sequence shown here is derived from an EMBL/GenBank/DDBJ whole genome shotgun (WGS) entry which is preliminary data.</text>
</comment>
<proteinExistence type="predicted"/>
<dbReference type="RefSeq" id="WP_209736134.1">
    <property type="nucleotide sequence ID" value="NZ_CP072611.1"/>
</dbReference>
<accession>A0ABW5CIT0</accession>
<keyword evidence="3" id="KW-1185">Reference proteome</keyword>
<evidence type="ECO:0000256" key="1">
    <source>
        <dbReference type="SAM" id="MobiDB-lite"/>
    </source>
</evidence>
<name>A0ABW5CIT0_9HYPH</name>
<evidence type="ECO:0000313" key="2">
    <source>
        <dbReference type="EMBL" id="MFD2235918.1"/>
    </source>
</evidence>